<dbReference type="PRINTS" id="PR00176">
    <property type="entry name" value="NANEUSMPORT"/>
</dbReference>
<dbReference type="Pfam" id="PF00209">
    <property type="entry name" value="SNF"/>
    <property type="match status" value="2"/>
</dbReference>
<protein>
    <submittedName>
        <fullName evidence="7">Sodium-dependent transporter</fullName>
    </submittedName>
</protein>
<feature type="transmembrane region" description="Helical" evidence="6">
    <location>
        <begin position="261"/>
        <end position="283"/>
    </location>
</feature>
<comment type="subcellular location">
    <subcellularLocation>
        <location evidence="1">Membrane</location>
        <topology evidence="1">Multi-pass membrane protein</topology>
    </subcellularLocation>
</comment>
<dbReference type="AlphaFoldDB" id="A0A415E0H3"/>
<dbReference type="NCBIfam" id="NF037979">
    <property type="entry name" value="Na_transp"/>
    <property type="match status" value="1"/>
</dbReference>
<evidence type="ECO:0000256" key="4">
    <source>
        <dbReference type="ARBA" id="ARBA00022989"/>
    </source>
</evidence>
<organism evidence="7 8">
    <name type="scientific">Emergencia timonensis</name>
    <dbReference type="NCBI Taxonomy" id="1776384"/>
    <lineage>
        <taxon>Bacteria</taxon>
        <taxon>Bacillati</taxon>
        <taxon>Bacillota</taxon>
        <taxon>Clostridia</taxon>
        <taxon>Peptostreptococcales</taxon>
        <taxon>Anaerovoracaceae</taxon>
        <taxon>Emergencia</taxon>
    </lineage>
</organism>
<dbReference type="InterPro" id="IPR000175">
    <property type="entry name" value="Na/ntran_symport"/>
</dbReference>
<dbReference type="GO" id="GO:0016020">
    <property type="term" value="C:membrane"/>
    <property type="evidence" value="ECO:0007669"/>
    <property type="project" value="UniProtKB-SubCell"/>
</dbReference>
<evidence type="ECO:0000313" key="8">
    <source>
        <dbReference type="Proteomes" id="UP000284841"/>
    </source>
</evidence>
<feature type="transmembrane region" description="Helical" evidence="6">
    <location>
        <begin position="309"/>
        <end position="336"/>
    </location>
</feature>
<dbReference type="OrthoDB" id="9762833at2"/>
<evidence type="ECO:0000256" key="5">
    <source>
        <dbReference type="ARBA" id="ARBA00023136"/>
    </source>
</evidence>
<dbReference type="PANTHER" id="PTHR42948">
    <property type="entry name" value="TRANSPORTER"/>
    <property type="match status" value="1"/>
</dbReference>
<feature type="transmembrane region" description="Helical" evidence="6">
    <location>
        <begin position="175"/>
        <end position="196"/>
    </location>
</feature>
<dbReference type="EMBL" id="QRMS01000003">
    <property type="protein sequence ID" value="RHJ87132.1"/>
    <property type="molecule type" value="Genomic_DNA"/>
</dbReference>
<dbReference type="STRING" id="1776384.GCA_900086585_00584"/>
<evidence type="ECO:0000256" key="1">
    <source>
        <dbReference type="ARBA" id="ARBA00004141"/>
    </source>
</evidence>
<feature type="transmembrane region" description="Helical" evidence="6">
    <location>
        <begin position="90"/>
        <end position="114"/>
    </location>
</feature>
<dbReference type="InterPro" id="IPR037272">
    <property type="entry name" value="SNS_sf"/>
</dbReference>
<feature type="transmembrane region" description="Helical" evidence="6">
    <location>
        <begin position="143"/>
        <end position="163"/>
    </location>
</feature>
<dbReference type="CDD" id="cd10336">
    <property type="entry name" value="SLC6sbd_Tyt1-Like"/>
    <property type="match status" value="1"/>
</dbReference>
<feature type="transmembrane region" description="Helical" evidence="6">
    <location>
        <begin position="12"/>
        <end position="32"/>
    </location>
</feature>
<proteinExistence type="predicted"/>
<accession>A0A415E0H3</accession>
<dbReference type="PROSITE" id="PS50267">
    <property type="entry name" value="NA_NEUROTRAN_SYMP_3"/>
    <property type="match status" value="1"/>
</dbReference>
<gene>
    <name evidence="7" type="ORF">DW099_10525</name>
</gene>
<dbReference type="Proteomes" id="UP000284841">
    <property type="component" value="Unassembled WGS sequence"/>
</dbReference>
<dbReference type="SUPFAM" id="SSF161070">
    <property type="entry name" value="SNF-like"/>
    <property type="match status" value="1"/>
</dbReference>
<sequence>METKVKKGQGFSSRIGLLLTLIGAAIGAGNFWRFPRVVTLNGGGAFLIAYAVIFFCFAIPIMWSEHAIGRSTRHGLPGAFKDFVSKKCTWMGMFMTFIVIMIMSTFTTVCAWVLRYLIYAVRNSFSGTDTMALFNQTAEKDPITMVFFFLILLFCCYVVSKGISGGIEKSMKFMIPILAVCTIVIAVKSVTLPGATEGLQYLFHIDGSYLLKANTWLEALAQTAWSMGPGFGLILSYAVYTQPKSDITLTTVTQGLSDTAVAIIASTAICCSLFATIGSQAAYEVMASGSNGLCFIALPNLFATMDGGYVLGICFFMALFMAVLTSNFGHIAVVSLAIQELGISKKKAVWYTGVVTCIIGIPSTWSIDVMGRADWVSGTLLVFGALFVCYAVWRFGAKKFRERFLNTPYDEFPIGRWYELTITVIAPLLTLFVLGGWIYQSIAADPADAFDFFGSATVGALILQGGLIILVTILFNDKVANRIKNKYFNGETFPEIPPEHYDAQ</sequence>
<dbReference type="RefSeq" id="WP_118335655.1">
    <property type="nucleotide sequence ID" value="NZ_AP025567.1"/>
</dbReference>
<feature type="transmembrane region" description="Helical" evidence="6">
    <location>
        <begin position="348"/>
        <end position="367"/>
    </location>
</feature>
<evidence type="ECO:0000256" key="6">
    <source>
        <dbReference type="SAM" id="Phobius"/>
    </source>
</evidence>
<reference evidence="7 8" key="1">
    <citation type="submission" date="2018-08" db="EMBL/GenBank/DDBJ databases">
        <title>A genome reference for cultivated species of the human gut microbiota.</title>
        <authorList>
            <person name="Zou Y."/>
            <person name="Xue W."/>
            <person name="Luo G."/>
        </authorList>
    </citation>
    <scope>NUCLEOTIDE SEQUENCE [LARGE SCALE GENOMIC DNA]</scope>
    <source>
        <strain evidence="7 8">AM07-24</strain>
    </source>
</reference>
<comment type="caution">
    <text evidence="7">The sequence shown here is derived from an EMBL/GenBank/DDBJ whole genome shotgun (WGS) entry which is preliminary data.</text>
</comment>
<keyword evidence="5 6" id="KW-0472">Membrane</keyword>
<keyword evidence="3 6" id="KW-0812">Transmembrane</keyword>
<evidence type="ECO:0000256" key="2">
    <source>
        <dbReference type="ARBA" id="ARBA00022448"/>
    </source>
</evidence>
<feature type="transmembrane region" description="Helical" evidence="6">
    <location>
        <begin position="44"/>
        <end position="63"/>
    </location>
</feature>
<keyword evidence="2" id="KW-0813">Transport</keyword>
<evidence type="ECO:0000313" key="7">
    <source>
        <dbReference type="EMBL" id="RHJ87132.1"/>
    </source>
</evidence>
<feature type="transmembrane region" description="Helical" evidence="6">
    <location>
        <begin position="373"/>
        <end position="396"/>
    </location>
</feature>
<keyword evidence="4 6" id="KW-1133">Transmembrane helix</keyword>
<feature type="transmembrane region" description="Helical" evidence="6">
    <location>
        <begin position="452"/>
        <end position="475"/>
    </location>
</feature>
<name>A0A415E0H3_9FIRM</name>
<dbReference type="PANTHER" id="PTHR42948:SF1">
    <property type="entry name" value="TRANSPORTER"/>
    <property type="match status" value="1"/>
</dbReference>
<dbReference type="InterPro" id="IPR047218">
    <property type="entry name" value="YocR/YhdH-like"/>
</dbReference>
<evidence type="ECO:0000256" key="3">
    <source>
        <dbReference type="ARBA" id="ARBA00022692"/>
    </source>
</evidence>
<keyword evidence="8" id="KW-1185">Reference proteome</keyword>
<feature type="transmembrane region" description="Helical" evidence="6">
    <location>
        <begin position="417"/>
        <end position="440"/>
    </location>
</feature>
<feature type="transmembrane region" description="Helical" evidence="6">
    <location>
        <begin position="216"/>
        <end position="240"/>
    </location>
</feature>